<dbReference type="EMBL" id="PGGS01000329">
    <property type="protein sequence ID" value="PNH05157.1"/>
    <property type="molecule type" value="Genomic_DNA"/>
</dbReference>
<name>A0A2J7ZY20_9CHLO</name>
<evidence type="ECO:0000313" key="2">
    <source>
        <dbReference type="EMBL" id="PNH05157.1"/>
    </source>
</evidence>
<dbReference type="InterPro" id="IPR003672">
    <property type="entry name" value="CobN/Mg_chltase"/>
</dbReference>
<dbReference type="Proteomes" id="UP000236333">
    <property type="component" value="Unassembled WGS sequence"/>
</dbReference>
<dbReference type="AlphaFoldDB" id="A0A2J7ZY20"/>
<keyword evidence="3" id="KW-1185">Reference proteome</keyword>
<reference evidence="2 3" key="1">
    <citation type="journal article" date="2017" name="Mol. Biol. Evol.">
        <title>The 4-celled Tetrabaena socialis nuclear genome reveals the essential components for genetic control of cell number at the origin of multicellularity in the volvocine lineage.</title>
        <authorList>
            <person name="Featherston J."/>
            <person name="Arakaki Y."/>
            <person name="Hanschen E.R."/>
            <person name="Ferris P.J."/>
            <person name="Michod R.E."/>
            <person name="Olson B.J.S.C."/>
            <person name="Nozaki H."/>
            <person name="Durand P.M."/>
        </authorList>
    </citation>
    <scope>NUCLEOTIDE SEQUENCE [LARGE SCALE GENOMIC DNA]</scope>
    <source>
        <strain evidence="2 3">NIES-571</strain>
    </source>
</reference>
<evidence type="ECO:0000313" key="3">
    <source>
        <dbReference type="Proteomes" id="UP000236333"/>
    </source>
</evidence>
<dbReference type="PANTHER" id="PTHR44119:SF4">
    <property type="entry name" value="AEROBIC COBALTOCHELATASE SUBUNIT COBN"/>
    <property type="match status" value="1"/>
</dbReference>
<feature type="region of interest" description="Disordered" evidence="1">
    <location>
        <begin position="1"/>
        <end position="65"/>
    </location>
</feature>
<gene>
    <name evidence="2" type="ORF">TSOC_008607</name>
</gene>
<organism evidence="2 3">
    <name type="scientific">Tetrabaena socialis</name>
    <dbReference type="NCBI Taxonomy" id="47790"/>
    <lineage>
        <taxon>Eukaryota</taxon>
        <taxon>Viridiplantae</taxon>
        <taxon>Chlorophyta</taxon>
        <taxon>core chlorophytes</taxon>
        <taxon>Chlorophyceae</taxon>
        <taxon>CS clade</taxon>
        <taxon>Chlamydomonadales</taxon>
        <taxon>Tetrabaenaceae</taxon>
        <taxon>Tetrabaena</taxon>
    </lineage>
</organism>
<evidence type="ECO:0000256" key="1">
    <source>
        <dbReference type="SAM" id="MobiDB-lite"/>
    </source>
</evidence>
<proteinExistence type="predicted"/>
<dbReference type="PANTHER" id="PTHR44119">
    <property type="entry name" value="MAGNESIUM-CHELATASE SUBUNIT CHLH, CHLOROPLASTIC"/>
    <property type="match status" value="1"/>
</dbReference>
<feature type="compositionally biased region" description="Low complexity" evidence="1">
    <location>
        <begin position="34"/>
        <end position="48"/>
    </location>
</feature>
<protein>
    <submittedName>
        <fullName evidence="2">Uncharacterized protein</fullName>
    </submittedName>
</protein>
<comment type="caution">
    <text evidence="2">The sequence shown here is derived from an EMBL/GenBank/DDBJ whole genome shotgun (WGS) entry which is preliminary data.</text>
</comment>
<accession>A0A2J7ZY20</accession>
<dbReference type="OrthoDB" id="534349at2759"/>
<sequence length="487" mass="51652">MHLRANRCPSQRSPAGAKPYVAPSSAGNARRSLPAGHHPSGPSAPAPRSRGRRIQPNVASKELQSEAERFVEALEVEVTDGEEDDAALEAAQQAQLQDQLTALRSEEARLSTAIDELYDNAFRGLRVEVPYADAAEAAADAADAADVAAAAAAAAAPADAERAAVALEGAWAAAEAIEGRGLEVLCFDRVGEAQFSALGRERPAAAAALMAAAEAAAPEAWRAFQSQVRAAGSLPFDCEQVEWLRARLDRVPVRLVFESALELMSYNKGGTSNVVAMFSYLVERLLAPTGTEAGGEKTRHGYGTVWQRVGPKAGYVPPPVVETPPLGCLHPLAPAGTFFASPADYMRWYDKHGPLRGTDAPVVAVLLYRKHAQHVARASNFAGRELVVLHGGSLLPLAEVITDQPYIGQLVLQLEAEGLLPLPVFINGVEAHTVVRDLLTSSHEQGMLARGETGGISTTLRRDAVRAQPGLHRAAEPQGAQKKKPCV</sequence>